<evidence type="ECO:0000259" key="3">
    <source>
        <dbReference type="Pfam" id="PF13449"/>
    </source>
</evidence>
<dbReference type="InterPro" id="IPR015943">
    <property type="entry name" value="WD40/YVTN_repeat-like_dom_sf"/>
</dbReference>
<keyword evidence="2" id="KW-0732">Signal</keyword>
<accession>A0A8J3NX09</accession>
<dbReference type="InterPro" id="IPR011044">
    <property type="entry name" value="Quino_amine_DH_bsu"/>
</dbReference>
<dbReference type="Gene3D" id="2.130.10.10">
    <property type="entry name" value="YVTN repeat-like/Quinoprotein amine dehydrogenase"/>
    <property type="match status" value="1"/>
</dbReference>
<reference evidence="4 5" key="1">
    <citation type="submission" date="2021-01" db="EMBL/GenBank/DDBJ databases">
        <title>Whole genome shotgun sequence of Catellatospora citrea NBRC 14495.</title>
        <authorList>
            <person name="Komaki H."/>
            <person name="Tamura T."/>
        </authorList>
    </citation>
    <scope>NUCLEOTIDE SEQUENCE [LARGE SCALE GENOMIC DNA]</scope>
    <source>
        <strain evidence="4 5">NBRC 14495</strain>
    </source>
</reference>
<evidence type="ECO:0000313" key="5">
    <source>
        <dbReference type="Proteomes" id="UP000659904"/>
    </source>
</evidence>
<name>A0A8J3NX09_9ACTN</name>
<keyword evidence="5" id="KW-1185">Reference proteome</keyword>
<feature type="chain" id="PRO_5035217463" description="Phytase-like domain-containing protein" evidence="2">
    <location>
        <begin position="30"/>
        <end position="776"/>
    </location>
</feature>
<keyword evidence="1" id="KW-1133">Transmembrane helix</keyword>
<dbReference type="PANTHER" id="PTHR46928">
    <property type="entry name" value="MESENCHYME-SPECIFIC CELL SURFACE GLYCOPROTEIN"/>
    <property type="match status" value="1"/>
</dbReference>
<organism evidence="4 5">
    <name type="scientific">Catellatospora citrea</name>
    <dbReference type="NCBI Taxonomy" id="53366"/>
    <lineage>
        <taxon>Bacteria</taxon>
        <taxon>Bacillati</taxon>
        <taxon>Actinomycetota</taxon>
        <taxon>Actinomycetes</taxon>
        <taxon>Micromonosporales</taxon>
        <taxon>Micromonosporaceae</taxon>
        <taxon>Catellatospora</taxon>
    </lineage>
</organism>
<keyword evidence="1" id="KW-0472">Membrane</keyword>
<protein>
    <recommendedName>
        <fullName evidence="3">Phytase-like domain-containing protein</fullName>
    </recommendedName>
</protein>
<dbReference type="RefSeq" id="WP_120321048.1">
    <property type="nucleotide sequence ID" value="NZ_BONH01000002.1"/>
</dbReference>
<dbReference type="SUPFAM" id="SSF50969">
    <property type="entry name" value="YVTN repeat-like/Quinoprotein amine dehydrogenase"/>
    <property type="match status" value="1"/>
</dbReference>
<comment type="caution">
    <text evidence="4">The sequence shown here is derived from an EMBL/GenBank/DDBJ whole genome shotgun (WGS) entry which is preliminary data.</text>
</comment>
<gene>
    <name evidence="4" type="ORF">Cci01nite_09410</name>
</gene>
<proteinExistence type="predicted"/>
<dbReference type="Pfam" id="PF13449">
    <property type="entry name" value="Phytase-like"/>
    <property type="match status" value="1"/>
</dbReference>
<feature type="transmembrane region" description="Helical" evidence="1">
    <location>
        <begin position="751"/>
        <end position="769"/>
    </location>
</feature>
<dbReference type="InterPro" id="IPR052956">
    <property type="entry name" value="Mesenchyme-surface_protein"/>
</dbReference>
<evidence type="ECO:0000256" key="1">
    <source>
        <dbReference type="SAM" id="Phobius"/>
    </source>
</evidence>
<sequence>MSFPTRAIAGAGAAGLAAALLLSGGPTQAADSPQTFNRIATFPVYLNTSATDAASAEISAVSADGKTVIYTDASGDRIGFVNIADPDAPAPAGVLGLPGSPTSVAVLGEYALVAVSTGADFTHPDGELLVVDVASRAVKRSIDLGGQPDSVAVSPDGKFVAIAIENERDEDVNDGEIPQAPAGWLAVVDVRPAVADWALRTVALTGLAEVAPTDPEPEYVSINSAGKAVVSLQENNHLAIVDLATGKVDKHFSAGQVTVSAVDTEDDDRISLTGTVTARREPDGVVWLGADRFATANEGDYQGGSRGWTVFDTSGKVVFDAGNSLEHLAVTHGSYPDKRSDAKGVEPENVATGVFGGKPYLFVNAERGNFTAVYEVSDPAKPKFVQLIPTANEPEGVIAVPSRGLVVISSELDDPDNGLRGAVTIAKFGQAPAYPSLVSAKSGGLPIAWGALSGLTPAAGEPAKLWGISDSVYAPTRLFAIDTAATPAVITNDLTVTKDGKGVALDAEGLATRPGGGFWLAVEGAKGPENKLVRIDAAGAVQQEVPLPADVTAKLGSNGLEGVAVTGSGATETVWVAVQRELTGEKGTARIGRYRVTEGDWAWLGYPLDAAQTGAWIGLSELVALDADTFAVIERDNQRGELAKLKKVYTFDVPATIGAAVTPVTKKLAVDVLPALRAGNGWTQDKLEGLTVGGDGNVYAVTDNDGIDDATGETVFLRLGKANAVFPGVFPPADGGEGGGLPVTGAKVTTLVGIGLLVLALGAGLFRLARRRRPAA</sequence>
<keyword evidence="1" id="KW-0812">Transmembrane</keyword>
<dbReference type="AlphaFoldDB" id="A0A8J3NX09"/>
<dbReference type="EMBL" id="BONH01000002">
    <property type="protein sequence ID" value="GIF95847.1"/>
    <property type="molecule type" value="Genomic_DNA"/>
</dbReference>
<dbReference type="Proteomes" id="UP000659904">
    <property type="component" value="Unassembled WGS sequence"/>
</dbReference>
<dbReference type="PANTHER" id="PTHR46928:SF1">
    <property type="entry name" value="MESENCHYME-SPECIFIC CELL SURFACE GLYCOPROTEIN"/>
    <property type="match status" value="1"/>
</dbReference>
<evidence type="ECO:0000256" key="2">
    <source>
        <dbReference type="SAM" id="SignalP"/>
    </source>
</evidence>
<evidence type="ECO:0000313" key="4">
    <source>
        <dbReference type="EMBL" id="GIF95847.1"/>
    </source>
</evidence>
<dbReference type="InterPro" id="IPR027372">
    <property type="entry name" value="Phytase-like_dom"/>
</dbReference>
<feature type="signal peptide" evidence="2">
    <location>
        <begin position="1"/>
        <end position="29"/>
    </location>
</feature>
<feature type="domain" description="Phytase-like" evidence="3">
    <location>
        <begin position="448"/>
        <end position="705"/>
    </location>
</feature>